<reference evidence="2" key="1">
    <citation type="submission" date="2020-06" db="EMBL/GenBank/DDBJ databases">
        <title>Legume-microbial interactions unlock mineral nutrients during tropical forest succession.</title>
        <authorList>
            <person name="Epihov D.Z."/>
        </authorList>
    </citation>
    <scope>NUCLEOTIDE SEQUENCE [LARGE SCALE GENOMIC DNA]</scope>
    <source>
        <strain evidence="2">Pan2503</strain>
    </source>
</reference>
<feature type="transmembrane region" description="Helical" evidence="1">
    <location>
        <begin position="105"/>
        <end position="125"/>
    </location>
</feature>
<feature type="transmembrane region" description="Helical" evidence="1">
    <location>
        <begin position="60"/>
        <end position="76"/>
    </location>
</feature>
<dbReference type="GO" id="GO:0016787">
    <property type="term" value="F:hydrolase activity"/>
    <property type="evidence" value="ECO:0007669"/>
    <property type="project" value="UniProtKB-KW"/>
</dbReference>
<feature type="non-terminal residue" evidence="2">
    <location>
        <position position="1"/>
    </location>
</feature>
<feature type="transmembrane region" description="Helical" evidence="1">
    <location>
        <begin position="27"/>
        <end position="48"/>
    </location>
</feature>
<dbReference type="InterPro" id="IPR053170">
    <property type="entry name" value="Transcription_regulator"/>
</dbReference>
<dbReference type="PANTHER" id="PTHR40031:SF1">
    <property type="entry name" value="MEMBRANE-BOUND METAL-DEPENDENT HYDROLASE"/>
    <property type="match status" value="1"/>
</dbReference>
<organism evidence="2 3">
    <name type="scientific">Candidatus Acidiferrum panamense</name>
    <dbReference type="NCBI Taxonomy" id="2741543"/>
    <lineage>
        <taxon>Bacteria</taxon>
        <taxon>Pseudomonadati</taxon>
        <taxon>Acidobacteriota</taxon>
        <taxon>Terriglobia</taxon>
        <taxon>Candidatus Acidiferrales</taxon>
        <taxon>Candidatus Acidiferrum</taxon>
    </lineage>
</organism>
<sequence>LAGVVADVDLLSSYFGPSAYLAFHRTYFHSILAALAFALLAALPFSLLKPKGPETKIPHAAIFSAALVASLCHLVLDTCQTDGVELLWPLSPRRVVMDWLAPLDLWVLGILLAGILLPLLSGLVTEEIGARRKGPRGRLGASLALAALILYLLVRSVFHGDAIAALQSRIYRGELPHKVAAFAESSSPFRWHGIVETERALHDVEVPVGSGSEFDPSSAVTSYKPEPSPVLNAAKSSTVGRRFLEVARFPKAAVEQTSGGFHVILRAFPYSRDSSPSLRVQALIDTDPSGKILTEELAWVPTSRAI</sequence>
<dbReference type="PANTHER" id="PTHR40031">
    <property type="entry name" value="HYPOTHETICAL MEMBRANE SPANNING PROTEIN"/>
    <property type="match status" value="1"/>
</dbReference>
<comment type="caution">
    <text evidence="2">The sequence shown here is derived from an EMBL/GenBank/DDBJ whole genome shotgun (WGS) entry which is preliminary data.</text>
</comment>
<dbReference type="Pfam" id="PF04307">
    <property type="entry name" value="YdjM"/>
    <property type="match status" value="1"/>
</dbReference>
<protein>
    <submittedName>
        <fullName evidence="2">Metal-dependent hydrolase</fullName>
    </submittedName>
</protein>
<gene>
    <name evidence="2" type="ORF">HRJ53_05425</name>
</gene>
<name>A0A7V8NN68_9BACT</name>
<feature type="transmembrane region" description="Helical" evidence="1">
    <location>
        <begin position="137"/>
        <end position="154"/>
    </location>
</feature>
<dbReference type="EMBL" id="JACDQQ010000527">
    <property type="protein sequence ID" value="MBA0084416.1"/>
    <property type="molecule type" value="Genomic_DNA"/>
</dbReference>
<evidence type="ECO:0000256" key="1">
    <source>
        <dbReference type="SAM" id="Phobius"/>
    </source>
</evidence>
<proteinExistence type="predicted"/>
<evidence type="ECO:0000313" key="3">
    <source>
        <dbReference type="Proteomes" id="UP000567293"/>
    </source>
</evidence>
<dbReference type="AlphaFoldDB" id="A0A7V8NN68"/>
<keyword evidence="1" id="KW-0812">Transmembrane</keyword>
<dbReference type="Proteomes" id="UP000567293">
    <property type="component" value="Unassembled WGS sequence"/>
</dbReference>
<accession>A0A7V8NN68</accession>
<keyword evidence="2" id="KW-0378">Hydrolase</keyword>
<keyword evidence="1" id="KW-1133">Transmembrane helix</keyword>
<evidence type="ECO:0000313" key="2">
    <source>
        <dbReference type="EMBL" id="MBA0084416.1"/>
    </source>
</evidence>
<dbReference type="InterPro" id="IPR007404">
    <property type="entry name" value="YdjM-like"/>
</dbReference>
<keyword evidence="3" id="KW-1185">Reference proteome</keyword>
<keyword evidence="1" id="KW-0472">Membrane</keyword>